<accession>A0A1G5AH46</accession>
<dbReference type="Gene3D" id="3.90.25.10">
    <property type="entry name" value="UDP-galactose 4-epimerase, domain 1"/>
    <property type="match status" value="1"/>
</dbReference>
<evidence type="ECO:0000256" key="1">
    <source>
        <dbReference type="ARBA" id="ARBA00010944"/>
    </source>
</evidence>
<dbReference type="OrthoDB" id="9803892at2"/>
<comment type="pathway">
    <text evidence="2">Carbohydrate biosynthesis; dTDP-L-rhamnose biosynthesis.</text>
</comment>
<proteinExistence type="inferred from homology"/>
<keyword evidence="2" id="KW-0560">Oxidoreductase</keyword>
<dbReference type="UniPathway" id="UPA00124"/>
<dbReference type="CDD" id="cd05254">
    <property type="entry name" value="dTDP_HR_like_SDR_e"/>
    <property type="match status" value="1"/>
</dbReference>
<comment type="function">
    <text evidence="2">Catalyzes the reduction of dTDP-6-deoxy-L-lyxo-4-hexulose to yield dTDP-L-rhamnose.</text>
</comment>
<dbReference type="EMBL" id="FMUS01000001">
    <property type="protein sequence ID" value="SCX77196.1"/>
    <property type="molecule type" value="Genomic_DNA"/>
</dbReference>
<dbReference type="InterPro" id="IPR029903">
    <property type="entry name" value="RmlD-like-bd"/>
</dbReference>
<dbReference type="Pfam" id="PF04321">
    <property type="entry name" value="RmlD_sub_bind"/>
    <property type="match status" value="1"/>
</dbReference>
<reference evidence="4 5" key="1">
    <citation type="submission" date="2016-10" db="EMBL/GenBank/DDBJ databases">
        <authorList>
            <person name="de Groot N.N."/>
        </authorList>
    </citation>
    <scope>NUCLEOTIDE SEQUENCE [LARGE SCALE GENOMIC DNA]</scope>
    <source>
        <strain evidence="4 5">DSM 18978</strain>
    </source>
</reference>
<dbReference type="PANTHER" id="PTHR10491">
    <property type="entry name" value="DTDP-4-DEHYDRORHAMNOSE REDUCTASE"/>
    <property type="match status" value="1"/>
</dbReference>
<dbReference type="Proteomes" id="UP000198636">
    <property type="component" value="Unassembled WGS sequence"/>
</dbReference>
<evidence type="ECO:0000313" key="4">
    <source>
        <dbReference type="EMBL" id="SCX77196.1"/>
    </source>
</evidence>
<feature type="domain" description="RmlD-like substrate binding" evidence="3">
    <location>
        <begin position="1"/>
        <end position="276"/>
    </location>
</feature>
<keyword evidence="2" id="KW-0521">NADP</keyword>
<evidence type="ECO:0000259" key="3">
    <source>
        <dbReference type="Pfam" id="PF04321"/>
    </source>
</evidence>
<gene>
    <name evidence="4" type="ORF">SAMN03080606_00132</name>
</gene>
<dbReference type="SUPFAM" id="SSF51735">
    <property type="entry name" value="NAD(P)-binding Rossmann-fold domains"/>
    <property type="match status" value="1"/>
</dbReference>
<dbReference type="Gene3D" id="3.40.50.720">
    <property type="entry name" value="NAD(P)-binding Rossmann-like Domain"/>
    <property type="match status" value="1"/>
</dbReference>
<protein>
    <recommendedName>
        <fullName evidence="2">dTDP-4-dehydrorhamnose reductase</fullName>
        <ecNumber evidence="2">1.1.1.133</ecNumber>
    </recommendedName>
</protein>
<dbReference type="FunFam" id="3.40.50.720:FF:000159">
    <property type="entry name" value="dTDP-4-dehydrorhamnose reductase"/>
    <property type="match status" value="1"/>
</dbReference>
<comment type="similarity">
    <text evidence="1 2">Belongs to the dTDP-4-dehydrorhamnose reductase family.</text>
</comment>
<dbReference type="GO" id="GO:0019305">
    <property type="term" value="P:dTDP-rhamnose biosynthetic process"/>
    <property type="evidence" value="ECO:0007669"/>
    <property type="project" value="UniProtKB-UniPathway"/>
</dbReference>
<organism evidence="4 5">
    <name type="scientific">Alkaliphilus peptidifermentans DSM 18978</name>
    <dbReference type="NCBI Taxonomy" id="1120976"/>
    <lineage>
        <taxon>Bacteria</taxon>
        <taxon>Bacillati</taxon>
        <taxon>Bacillota</taxon>
        <taxon>Clostridia</taxon>
        <taxon>Peptostreptococcales</taxon>
        <taxon>Natronincolaceae</taxon>
        <taxon>Alkaliphilus</taxon>
    </lineage>
</organism>
<dbReference type="STRING" id="1120976.SAMN03080606_00132"/>
<dbReference type="AlphaFoldDB" id="A0A1G5AH46"/>
<dbReference type="InterPro" id="IPR036291">
    <property type="entry name" value="NAD(P)-bd_dom_sf"/>
</dbReference>
<keyword evidence="5" id="KW-1185">Reference proteome</keyword>
<sequence length="299" mass="34586">MKVLVTGSNGQLGYDVIKRLEKSEIRYLGTYRDTLDITNEEDVKRVIRDYSPNVVIHCAAYTAVDKAEDERELCHAVNVLGTRYIAEVCNEIDAKMIYISTDYVFDGEGDKPFEVTDEPNPINYYGQTKYEGELEVQRLLDKYFIVRISWVFGSNGNNFVKTMLRLGKERDEISVVADQVGSPTYTYDLAKLLVKMMETDKYGIYHATNEGYCTWYEFACEIFKQAEMDVKVNPINTEDYPTKANRPLNSKMSKNKMVEFDFKQLPHYKSSIGQYVMMRKNQVENSKCECNFKLDRAGE</sequence>
<dbReference type="GO" id="GO:0005829">
    <property type="term" value="C:cytosol"/>
    <property type="evidence" value="ECO:0007669"/>
    <property type="project" value="TreeGrafter"/>
</dbReference>
<dbReference type="InterPro" id="IPR005913">
    <property type="entry name" value="dTDP_dehydrorham_reduct"/>
</dbReference>
<evidence type="ECO:0000313" key="5">
    <source>
        <dbReference type="Proteomes" id="UP000198636"/>
    </source>
</evidence>
<dbReference type="PANTHER" id="PTHR10491:SF4">
    <property type="entry name" value="METHIONINE ADENOSYLTRANSFERASE 2 SUBUNIT BETA"/>
    <property type="match status" value="1"/>
</dbReference>
<dbReference type="GO" id="GO:0008831">
    <property type="term" value="F:dTDP-4-dehydrorhamnose reductase activity"/>
    <property type="evidence" value="ECO:0007669"/>
    <property type="project" value="UniProtKB-EC"/>
</dbReference>
<dbReference type="EC" id="1.1.1.133" evidence="2"/>
<evidence type="ECO:0000256" key="2">
    <source>
        <dbReference type="RuleBase" id="RU364082"/>
    </source>
</evidence>
<dbReference type="RefSeq" id="WP_091538775.1">
    <property type="nucleotide sequence ID" value="NZ_FMUS01000001.1"/>
</dbReference>
<dbReference type="NCBIfam" id="TIGR01214">
    <property type="entry name" value="rmlD"/>
    <property type="match status" value="1"/>
</dbReference>
<name>A0A1G5AH46_9FIRM</name>